<dbReference type="CDD" id="cd11286">
    <property type="entry name" value="ADF_cofilin_like"/>
    <property type="match status" value="1"/>
</dbReference>
<accession>A0A080ZRY3</accession>
<gene>
    <name evidence="4" type="ORF">F444_14008</name>
</gene>
<dbReference type="PANTHER" id="PTHR11913">
    <property type="entry name" value="COFILIN-RELATED"/>
    <property type="match status" value="1"/>
</dbReference>
<comment type="similarity">
    <text evidence="1">Belongs to the actin-binding proteins ADF family.</text>
</comment>
<proteinExistence type="inferred from homology"/>
<comment type="caution">
    <text evidence="4">The sequence shown here is derived from an EMBL/GenBank/DDBJ whole genome shotgun (WGS) entry which is preliminary data.</text>
</comment>
<dbReference type="Gene3D" id="3.40.20.10">
    <property type="entry name" value="Severin"/>
    <property type="match status" value="1"/>
</dbReference>
<dbReference type="SUPFAM" id="SSF55753">
    <property type="entry name" value="Actin depolymerizing proteins"/>
    <property type="match status" value="1"/>
</dbReference>
<dbReference type="InterPro" id="IPR029006">
    <property type="entry name" value="ADF-H/Gelsolin-like_dom_sf"/>
</dbReference>
<evidence type="ECO:0000313" key="5">
    <source>
        <dbReference type="Proteomes" id="UP000028582"/>
    </source>
</evidence>
<dbReference type="SMART" id="SM00102">
    <property type="entry name" value="ADF"/>
    <property type="match status" value="1"/>
</dbReference>
<dbReference type="GO" id="GO:0015629">
    <property type="term" value="C:actin cytoskeleton"/>
    <property type="evidence" value="ECO:0007669"/>
    <property type="project" value="InterPro"/>
</dbReference>
<feature type="domain" description="ADF-H" evidence="3">
    <location>
        <begin position="2"/>
        <end position="140"/>
    </location>
</feature>
<dbReference type="AlphaFoldDB" id="A0A080ZRY3"/>
<dbReference type="GO" id="GO:0030042">
    <property type="term" value="P:actin filament depolymerization"/>
    <property type="evidence" value="ECO:0007669"/>
    <property type="project" value="InterPro"/>
</dbReference>
<name>A0A080ZRY3_PHYNI</name>
<sequence>MSSGVTVDDEVITQLEEFKLKRAPNDHRYIIYKIVDDTTIVIDSTGPRSESYEDLAKKLTQVTTDCRYALVDYDVTMKDGRSNSKMIFISWSPDTARIKSKMLYASSKQAIKRALTGIGIFLTATDASELSSEYIDNNISMFL</sequence>
<evidence type="ECO:0000256" key="1">
    <source>
        <dbReference type="ARBA" id="ARBA00006844"/>
    </source>
</evidence>
<dbReference type="PROSITE" id="PS51263">
    <property type="entry name" value="ADF_H"/>
    <property type="match status" value="1"/>
</dbReference>
<dbReference type="EMBL" id="ANJA01002553">
    <property type="protein sequence ID" value="ETO69394.1"/>
    <property type="molecule type" value="Genomic_DNA"/>
</dbReference>
<dbReference type="Pfam" id="PF00241">
    <property type="entry name" value="Cofilin_ADF"/>
    <property type="match status" value="1"/>
</dbReference>
<evidence type="ECO:0000313" key="4">
    <source>
        <dbReference type="EMBL" id="ETO69394.1"/>
    </source>
</evidence>
<dbReference type="Proteomes" id="UP000028582">
    <property type="component" value="Unassembled WGS sequence"/>
</dbReference>
<evidence type="ECO:0000259" key="3">
    <source>
        <dbReference type="PROSITE" id="PS51263"/>
    </source>
</evidence>
<dbReference type="InterPro" id="IPR017904">
    <property type="entry name" value="ADF/Cofilin"/>
</dbReference>
<keyword evidence="2" id="KW-0009">Actin-binding</keyword>
<reference evidence="4 5" key="1">
    <citation type="submission" date="2013-11" db="EMBL/GenBank/DDBJ databases">
        <title>The Genome Sequence of Phytophthora parasitica P1976.</title>
        <authorList>
            <consortium name="The Broad Institute Genomics Platform"/>
            <person name="Russ C."/>
            <person name="Tyler B."/>
            <person name="Panabieres F."/>
            <person name="Shan W."/>
            <person name="Tripathy S."/>
            <person name="Grunwald N."/>
            <person name="Machado M."/>
            <person name="Johnson C.S."/>
            <person name="Walker B."/>
            <person name="Young S."/>
            <person name="Zeng Q."/>
            <person name="Gargeya S."/>
            <person name="Fitzgerald M."/>
            <person name="Haas B."/>
            <person name="Abouelleil A."/>
            <person name="Allen A.W."/>
            <person name="Alvarado L."/>
            <person name="Arachchi H.M."/>
            <person name="Berlin A.M."/>
            <person name="Chapman S.B."/>
            <person name="Gainer-Dewar J."/>
            <person name="Goldberg J."/>
            <person name="Griggs A."/>
            <person name="Gujja S."/>
            <person name="Hansen M."/>
            <person name="Howarth C."/>
            <person name="Imamovic A."/>
            <person name="Ireland A."/>
            <person name="Larimer J."/>
            <person name="McCowan C."/>
            <person name="Murphy C."/>
            <person name="Pearson M."/>
            <person name="Poon T.W."/>
            <person name="Priest M."/>
            <person name="Roberts A."/>
            <person name="Saif S."/>
            <person name="Shea T."/>
            <person name="Sisk P."/>
            <person name="Sykes S."/>
            <person name="Wortman J."/>
            <person name="Nusbaum C."/>
            <person name="Birren B."/>
        </authorList>
    </citation>
    <scope>NUCLEOTIDE SEQUENCE [LARGE SCALE GENOMIC DNA]</scope>
    <source>
        <strain evidence="4 5">P1976</strain>
    </source>
</reference>
<dbReference type="GO" id="GO:0003779">
    <property type="term" value="F:actin binding"/>
    <property type="evidence" value="ECO:0007669"/>
    <property type="project" value="UniProtKB-KW"/>
</dbReference>
<dbReference type="InterPro" id="IPR002108">
    <property type="entry name" value="ADF-H"/>
</dbReference>
<organism evidence="4 5">
    <name type="scientific">Phytophthora nicotianae P1976</name>
    <dbReference type="NCBI Taxonomy" id="1317066"/>
    <lineage>
        <taxon>Eukaryota</taxon>
        <taxon>Sar</taxon>
        <taxon>Stramenopiles</taxon>
        <taxon>Oomycota</taxon>
        <taxon>Peronosporomycetes</taxon>
        <taxon>Peronosporales</taxon>
        <taxon>Peronosporaceae</taxon>
        <taxon>Phytophthora</taxon>
    </lineage>
</organism>
<evidence type="ECO:0000256" key="2">
    <source>
        <dbReference type="ARBA" id="ARBA00023203"/>
    </source>
</evidence>
<protein>
    <recommendedName>
        <fullName evidence="3">ADF-H domain-containing protein</fullName>
    </recommendedName>
</protein>
<dbReference type="OrthoDB" id="10249245at2759"/>